<keyword evidence="6 10" id="KW-1133">Transmembrane helix</keyword>
<protein>
    <recommendedName>
        <fullName evidence="10">Large-conductance mechanosensitive channel</fullName>
    </recommendedName>
</protein>
<organism evidence="11 12">
    <name type="scientific">Arcanobacterium canis</name>
    <dbReference type="NCBI Taxonomy" id="999183"/>
    <lineage>
        <taxon>Bacteria</taxon>
        <taxon>Bacillati</taxon>
        <taxon>Actinomycetota</taxon>
        <taxon>Actinomycetes</taxon>
        <taxon>Actinomycetales</taxon>
        <taxon>Actinomycetaceae</taxon>
        <taxon>Arcanobacterium</taxon>
    </lineage>
</organism>
<dbReference type="InterPro" id="IPR019823">
    <property type="entry name" value="Mechanosensitive_channel_CS"/>
</dbReference>
<comment type="function">
    <text evidence="10">Channel that opens in response to stretch forces in the membrane lipid bilayer. May participate in the regulation of osmotic pressure changes within the cell.</text>
</comment>
<dbReference type="Proteomes" id="UP001215216">
    <property type="component" value="Chromosome"/>
</dbReference>
<dbReference type="Pfam" id="PF01741">
    <property type="entry name" value="MscL"/>
    <property type="match status" value="1"/>
</dbReference>
<evidence type="ECO:0000256" key="10">
    <source>
        <dbReference type="HAMAP-Rule" id="MF_00115"/>
    </source>
</evidence>
<dbReference type="InterPro" id="IPR037673">
    <property type="entry name" value="MSC/AndL"/>
</dbReference>
<feature type="transmembrane region" description="Helical" evidence="10">
    <location>
        <begin position="12"/>
        <end position="31"/>
    </location>
</feature>
<comment type="similarity">
    <text evidence="2 10">Belongs to the MscL family.</text>
</comment>
<proteinExistence type="inferred from homology"/>
<comment type="subunit">
    <text evidence="10">Homopentamer.</text>
</comment>
<comment type="subcellular location">
    <subcellularLocation>
        <location evidence="1 10">Cell membrane</location>
        <topology evidence="1 10">Multi-pass membrane protein</topology>
    </subcellularLocation>
</comment>
<evidence type="ECO:0000313" key="11">
    <source>
        <dbReference type="EMBL" id="WFM83623.1"/>
    </source>
</evidence>
<evidence type="ECO:0000313" key="12">
    <source>
        <dbReference type="Proteomes" id="UP001215216"/>
    </source>
</evidence>
<evidence type="ECO:0000256" key="1">
    <source>
        <dbReference type="ARBA" id="ARBA00004651"/>
    </source>
</evidence>
<keyword evidence="5 10" id="KW-0812">Transmembrane</keyword>
<keyword evidence="7 10" id="KW-0406">Ion transport</keyword>
<dbReference type="InterPro" id="IPR001185">
    <property type="entry name" value="MS_channel"/>
</dbReference>
<dbReference type="PANTHER" id="PTHR30266:SF2">
    <property type="entry name" value="LARGE-CONDUCTANCE MECHANOSENSITIVE CHANNEL"/>
    <property type="match status" value="1"/>
</dbReference>
<keyword evidence="9 10" id="KW-0407">Ion channel</keyword>
<feature type="transmembrane region" description="Helical" evidence="10">
    <location>
        <begin position="73"/>
        <end position="92"/>
    </location>
</feature>
<evidence type="ECO:0000256" key="7">
    <source>
        <dbReference type="ARBA" id="ARBA00023065"/>
    </source>
</evidence>
<evidence type="ECO:0000256" key="2">
    <source>
        <dbReference type="ARBA" id="ARBA00007254"/>
    </source>
</evidence>
<name>A0ABY8G145_9ACTO</name>
<keyword evidence="12" id="KW-1185">Reference proteome</keyword>
<gene>
    <name evidence="10 11" type="primary">mscL</name>
    <name evidence="11" type="ORF">P7079_01180</name>
</gene>
<dbReference type="PANTHER" id="PTHR30266">
    <property type="entry name" value="MECHANOSENSITIVE CHANNEL MSCL"/>
    <property type="match status" value="1"/>
</dbReference>
<dbReference type="HAMAP" id="MF_00115">
    <property type="entry name" value="MscL"/>
    <property type="match status" value="1"/>
</dbReference>
<keyword evidence="4 10" id="KW-1003">Cell membrane</keyword>
<evidence type="ECO:0000256" key="3">
    <source>
        <dbReference type="ARBA" id="ARBA00022448"/>
    </source>
</evidence>
<dbReference type="InterPro" id="IPR036019">
    <property type="entry name" value="MscL_channel"/>
</dbReference>
<sequence>MIKGFKEFITRGNVVDLAVGVIIGAAFNQIVTALNEKFLMPIIGGLFGKPNFDHVLEFHIGQGKDMATVMPGAILTAVVNFLIVAGALYFFFVMPINKMRKPAPVVEVAPSEDVVLLTQIRDLLARQN</sequence>
<dbReference type="PROSITE" id="PS01327">
    <property type="entry name" value="MSCL"/>
    <property type="match status" value="1"/>
</dbReference>
<evidence type="ECO:0000256" key="4">
    <source>
        <dbReference type="ARBA" id="ARBA00022475"/>
    </source>
</evidence>
<keyword evidence="3 10" id="KW-0813">Transport</keyword>
<evidence type="ECO:0000256" key="6">
    <source>
        <dbReference type="ARBA" id="ARBA00022989"/>
    </source>
</evidence>
<evidence type="ECO:0000256" key="8">
    <source>
        <dbReference type="ARBA" id="ARBA00023136"/>
    </source>
</evidence>
<evidence type="ECO:0000256" key="9">
    <source>
        <dbReference type="ARBA" id="ARBA00023303"/>
    </source>
</evidence>
<dbReference type="RefSeq" id="WP_278013018.1">
    <property type="nucleotide sequence ID" value="NZ_CP121208.1"/>
</dbReference>
<dbReference type="NCBIfam" id="TIGR00220">
    <property type="entry name" value="mscL"/>
    <property type="match status" value="1"/>
</dbReference>
<dbReference type="EMBL" id="CP121208">
    <property type="protein sequence ID" value="WFM83623.1"/>
    <property type="molecule type" value="Genomic_DNA"/>
</dbReference>
<dbReference type="PRINTS" id="PR01264">
    <property type="entry name" value="MECHCHANNEL"/>
</dbReference>
<keyword evidence="8 10" id="KW-0472">Membrane</keyword>
<evidence type="ECO:0000256" key="5">
    <source>
        <dbReference type="ARBA" id="ARBA00022692"/>
    </source>
</evidence>
<dbReference type="Gene3D" id="1.10.1200.120">
    <property type="entry name" value="Large-conductance mechanosensitive channel, MscL, domain 1"/>
    <property type="match status" value="1"/>
</dbReference>
<accession>A0ABY8G145</accession>
<dbReference type="SUPFAM" id="SSF81330">
    <property type="entry name" value="Gated mechanosensitive channel"/>
    <property type="match status" value="1"/>
</dbReference>
<reference evidence="11 12" key="1">
    <citation type="submission" date="2023-03" db="EMBL/GenBank/DDBJ databases">
        <title>Complete genome of Arcanobacterium canis strain DSM 25104 isolated in 2010 from a canine otitis externa in Germany.</title>
        <authorList>
            <person name="Borowiak M."/>
            <person name="Kreitlow A."/>
            <person name="Malorny B."/>
            <person name="Laemmler C."/>
            <person name="Prenger-Berninghoff E."/>
            <person name="Ploetz M."/>
            <person name="Abdulmawjood A."/>
        </authorList>
    </citation>
    <scope>NUCLEOTIDE SEQUENCE [LARGE SCALE GENOMIC DNA]</scope>
    <source>
        <strain evidence="11 12">DSM 25104</strain>
    </source>
</reference>